<dbReference type="EMBL" id="REFW01000004">
    <property type="protein sequence ID" value="RMB58170.1"/>
    <property type="molecule type" value="Genomic_DNA"/>
</dbReference>
<feature type="transmembrane region" description="Helical" evidence="8">
    <location>
        <begin position="151"/>
        <end position="172"/>
    </location>
</feature>
<feature type="transmembrane region" description="Helical" evidence="8">
    <location>
        <begin position="118"/>
        <end position="139"/>
    </location>
</feature>
<dbReference type="Proteomes" id="UP000275256">
    <property type="component" value="Unassembled WGS sequence"/>
</dbReference>
<keyword evidence="7 8" id="KW-0472">Membrane</keyword>
<keyword evidence="6 8" id="KW-1133">Transmembrane helix</keyword>
<dbReference type="CDD" id="cd06550">
    <property type="entry name" value="TM_ABC_iron-siderophores_like"/>
    <property type="match status" value="1"/>
</dbReference>
<evidence type="ECO:0000313" key="9">
    <source>
        <dbReference type="EMBL" id="RMB58170.1"/>
    </source>
</evidence>
<evidence type="ECO:0000256" key="1">
    <source>
        <dbReference type="ARBA" id="ARBA00004651"/>
    </source>
</evidence>
<evidence type="ECO:0000256" key="3">
    <source>
        <dbReference type="ARBA" id="ARBA00022448"/>
    </source>
</evidence>
<dbReference type="PANTHER" id="PTHR30472">
    <property type="entry name" value="FERRIC ENTEROBACTIN TRANSPORT SYSTEM PERMEASE PROTEIN"/>
    <property type="match status" value="1"/>
</dbReference>
<protein>
    <submittedName>
        <fullName evidence="9">Iron ABC transporter permease</fullName>
    </submittedName>
</protein>
<evidence type="ECO:0000256" key="4">
    <source>
        <dbReference type="ARBA" id="ARBA00022475"/>
    </source>
</evidence>
<comment type="similarity">
    <text evidence="2">Belongs to the binding-protein-dependent transport system permease family. FecCD subfamily.</text>
</comment>
<dbReference type="InterPro" id="IPR000522">
    <property type="entry name" value="ABC_transptr_permease_BtuC"/>
</dbReference>
<keyword evidence="4" id="KW-1003">Cell membrane</keyword>
<keyword evidence="10" id="KW-1185">Reference proteome</keyword>
<keyword evidence="3" id="KW-0813">Transport</keyword>
<feature type="transmembrane region" description="Helical" evidence="8">
    <location>
        <begin position="89"/>
        <end position="112"/>
    </location>
</feature>
<evidence type="ECO:0000313" key="10">
    <source>
        <dbReference type="Proteomes" id="UP000275256"/>
    </source>
</evidence>
<evidence type="ECO:0000256" key="6">
    <source>
        <dbReference type="ARBA" id="ARBA00022989"/>
    </source>
</evidence>
<reference evidence="9 10" key="1">
    <citation type="submission" date="2018-10" db="EMBL/GenBank/DDBJ databases">
        <title>Tessaracoccus antarcticuss sp. nov., isolated from sediment.</title>
        <authorList>
            <person name="Zhou L.Y."/>
            <person name="Du Z.J."/>
        </authorList>
    </citation>
    <scope>NUCLEOTIDE SEQUENCE [LARGE SCALE GENOMIC DNA]</scope>
    <source>
        <strain evidence="9 10">JDX10</strain>
    </source>
</reference>
<proteinExistence type="inferred from homology"/>
<dbReference type="Pfam" id="PF01032">
    <property type="entry name" value="FecCD"/>
    <property type="match status" value="1"/>
</dbReference>
<dbReference type="GO" id="GO:0005886">
    <property type="term" value="C:plasma membrane"/>
    <property type="evidence" value="ECO:0007669"/>
    <property type="project" value="UniProtKB-SubCell"/>
</dbReference>
<evidence type="ECO:0000256" key="8">
    <source>
        <dbReference type="SAM" id="Phobius"/>
    </source>
</evidence>
<dbReference type="Gene3D" id="1.10.3470.10">
    <property type="entry name" value="ABC transporter involved in vitamin B12 uptake, BtuC"/>
    <property type="match status" value="1"/>
</dbReference>
<feature type="transmembrane region" description="Helical" evidence="8">
    <location>
        <begin position="311"/>
        <end position="329"/>
    </location>
</feature>
<keyword evidence="5 8" id="KW-0812">Transmembrane</keyword>
<evidence type="ECO:0000256" key="2">
    <source>
        <dbReference type="ARBA" id="ARBA00007935"/>
    </source>
</evidence>
<comment type="caution">
    <text evidence="9">The sequence shown here is derived from an EMBL/GenBank/DDBJ whole genome shotgun (WGS) entry which is preliminary data.</text>
</comment>
<comment type="subcellular location">
    <subcellularLocation>
        <location evidence="1">Cell membrane</location>
        <topology evidence="1">Multi-pass membrane protein</topology>
    </subcellularLocation>
</comment>
<organism evidence="9 10">
    <name type="scientific">Tessaracoccus antarcticus</name>
    <dbReference type="NCBI Taxonomy" id="2479848"/>
    <lineage>
        <taxon>Bacteria</taxon>
        <taxon>Bacillati</taxon>
        <taxon>Actinomycetota</taxon>
        <taxon>Actinomycetes</taxon>
        <taxon>Propionibacteriales</taxon>
        <taxon>Propionibacteriaceae</taxon>
        <taxon>Tessaracoccus</taxon>
    </lineage>
</organism>
<dbReference type="RefSeq" id="WP_121902208.1">
    <property type="nucleotide sequence ID" value="NZ_REFW01000004.1"/>
</dbReference>
<evidence type="ECO:0000256" key="5">
    <source>
        <dbReference type="ARBA" id="ARBA00022692"/>
    </source>
</evidence>
<dbReference type="PANTHER" id="PTHR30472:SF1">
    <property type="entry name" value="FE(3+) DICITRATE TRANSPORT SYSTEM PERMEASE PROTEIN FECC-RELATED"/>
    <property type="match status" value="1"/>
</dbReference>
<feature type="transmembrane region" description="Helical" evidence="8">
    <location>
        <begin position="278"/>
        <end position="299"/>
    </location>
</feature>
<dbReference type="OrthoDB" id="9782305at2"/>
<dbReference type="SUPFAM" id="SSF81345">
    <property type="entry name" value="ABC transporter involved in vitamin B12 uptake, BtuC"/>
    <property type="match status" value="1"/>
</dbReference>
<dbReference type="GO" id="GO:0033214">
    <property type="term" value="P:siderophore-iron import into cell"/>
    <property type="evidence" value="ECO:0007669"/>
    <property type="project" value="TreeGrafter"/>
</dbReference>
<dbReference type="FunFam" id="1.10.3470.10:FF:000001">
    <property type="entry name" value="Vitamin B12 ABC transporter permease BtuC"/>
    <property type="match status" value="1"/>
</dbReference>
<name>A0A3M0FZQ8_9ACTN</name>
<evidence type="ECO:0000256" key="7">
    <source>
        <dbReference type="ARBA" id="ARBA00023136"/>
    </source>
</evidence>
<sequence>MRRPTARRSVALAVALLLLVGVLTAASLAVGARHTPLDVVWQALLDPTSTLGDHLVVRARIARTVDALVVGAALGLAGSSMQGITRNPLADPGILGVNAGAAAAIVLVLSTFQLSGVTSMAVAGTLGALGAFALVYAVAAAAPGGAQPIKLALVGAAINAGLSSVTSGWLLLHPAALERFRFWQVGTLGVRGLSELPATLWLLGGGAALCLAGGRSLNLMALGDDAASALGSRVQLARTASALGAALLAGTSTALVGPVAFVGLVVPHVLRLWVGTDYRALLPMSLLAGPVLLLAADTVGRVIAPPGEVQVGIMTAIVGAPVMIALVRGRGRVSL</sequence>
<gene>
    <name evidence="9" type="ORF">EAX62_13210</name>
</gene>
<dbReference type="AlphaFoldDB" id="A0A3M0FZQ8"/>
<feature type="transmembrane region" description="Helical" evidence="8">
    <location>
        <begin position="242"/>
        <end position="266"/>
    </location>
</feature>
<accession>A0A3M0FZQ8</accession>
<dbReference type="InterPro" id="IPR037294">
    <property type="entry name" value="ABC_BtuC-like"/>
</dbReference>
<dbReference type="GO" id="GO:0022857">
    <property type="term" value="F:transmembrane transporter activity"/>
    <property type="evidence" value="ECO:0007669"/>
    <property type="project" value="InterPro"/>
</dbReference>